<evidence type="ECO:0000256" key="4">
    <source>
        <dbReference type="ARBA" id="ARBA00023002"/>
    </source>
</evidence>
<dbReference type="Proteomes" id="UP000034805">
    <property type="component" value="Unassembled WGS sequence"/>
</dbReference>
<dbReference type="Gene3D" id="3.40.50.720">
    <property type="entry name" value="NAD(P)-binding Rossmann-like Domain"/>
    <property type="match status" value="1"/>
</dbReference>
<keyword evidence="4" id="KW-0560">Oxidoreductase</keyword>
<dbReference type="InterPro" id="IPR002347">
    <property type="entry name" value="SDR_fam"/>
</dbReference>
<dbReference type="PRINTS" id="PR00081">
    <property type="entry name" value="GDHRDH"/>
</dbReference>
<dbReference type="SUPFAM" id="SSF51735">
    <property type="entry name" value="NAD(P)-binding Rossmann-fold domains"/>
    <property type="match status" value="1"/>
</dbReference>
<gene>
    <name evidence="7" type="ORF">Z043_104847</name>
</gene>
<accession>A0A0P7UMZ4</accession>
<feature type="transmembrane region" description="Helical" evidence="6">
    <location>
        <begin position="57"/>
        <end position="78"/>
    </location>
</feature>
<sequence>GGVVPERVRRDTSPAARRKNAGVAVCASAELRRSHRWQGAENKNKPPAGRQRGGTRLLFVSVGAAVVLFYGSKLLSLVKMAFARMWSPLPNSFFTSLGQWAVISGGSDGIGKAYAVELAKHGMDIVLMSRTLWKLEKAAQEIGALTGQRVKIITADFTKDDIYEHIMESLRGLEVGVLVNNVGMLPSAKACLFLEQEDLAQKITDLINCNVKSLTEMCRVVLPGMEKRKRGLILNISSGVAYVPWPMYSIYGASKVFAERFSRGLQAEYKAKGIIIQTVTPFGVSTAMSGYQEPNLVTFTAEEFVRTSLNYVMTGDHTYGSISHWILVKDTQLVTYEAVLYAVGIIPTMIVTESALTLEVNSSAEADKIRPGARIPRSRRIRPKDSRDTAQPLIPRPFLRSKTRAFSEASMPLC</sequence>
<dbReference type="InterPro" id="IPR051019">
    <property type="entry name" value="VLCFA-Steroid_DH"/>
</dbReference>
<name>A0A0P7UMZ4_SCLFO</name>
<dbReference type="InterPro" id="IPR036291">
    <property type="entry name" value="NAD(P)-bd_dom_sf"/>
</dbReference>
<dbReference type="PANTHER" id="PTHR43899:SF7">
    <property type="entry name" value="17-BETA-HYDROXYSTEROID DEHYDROGENASE TYPE 3"/>
    <property type="match status" value="1"/>
</dbReference>
<dbReference type="GO" id="GO:0005783">
    <property type="term" value="C:endoplasmic reticulum"/>
    <property type="evidence" value="ECO:0007669"/>
    <property type="project" value="UniProtKB-SubCell"/>
</dbReference>
<dbReference type="GO" id="GO:0047045">
    <property type="term" value="F:testosterone dehydrogenase (NADP+) activity"/>
    <property type="evidence" value="ECO:0007669"/>
    <property type="project" value="TreeGrafter"/>
</dbReference>
<comment type="caution">
    <text evidence="7">The sequence shown here is derived from an EMBL/GenBank/DDBJ whole genome shotgun (WGS) entry which is preliminary data.</text>
</comment>
<proteinExistence type="predicted"/>
<evidence type="ECO:0000313" key="7">
    <source>
        <dbReference type="EMBL" id="KPP75864.1"/>
    </source>
</evidence>
<protein>
    <submittedName>
        <fullName evidence="7">Testosterone 17-beta-dehydrogenase 3-like</fullName>
    </submittedName>
</protein>
<keyword evidence="6" id="KW-0812">Transmembrane</keyword>
<reference evidence="7 8" key="1">
    <citation type="submission" date="2015-08" db="EMBL/GenBank/DDBJ databases">
        <title>The genome of the Asian arowana (Scleropages formosus).</title>
        <authorList>
            <person name="Tan M.H."/>
            <person name="Gan H.M."/>
            <person name="Croft L.J."/>
            <person name="Austin C.M."/>
        </authorList>
    </citation>
    <scope>NUCLEOTIDE SEQUENCE [LARGE SCALE GENOMIC DNA]</scope>
    <source>
        <strain evidence="7">Aro1</strain>
    </source>
</reference>
<dbReference type="EMBL" id="JARO02001304">
    <property type="protein sequence ID" value="KPP75864.1"/>
    <property type="molecule type" value="Genomic_DNA"/>
</dbReference>
<dbReference type="CDD" id="cd05356">
    <property type="entry name" value="17beta-HSD1_like_SDR_c"/>
    <property type="match status" value="1"/>
</dbReference>
<keyword evidence="3" id="KW-0444">Lipid biosynthesis</keyword>
<dbReference type="GO" id="GO:0006694">
    <property type="term" value="P:steroid biosynthetic process"/>
    <property type="evidence" value="ECO:0007669"/>
    <property type="project" value="UniProtKB-KW"/>
</dbReference>
<keyword evidence="3" id="KW-0443">Lipid metabolism</keyword>
<comment type="subcellular location">
    <subcellularLocation>
        <location evidence="1">Endoplasmic reticulum</location>
    </subcellularLocation>
</comment>
<evidence type="ECO:0000256" key="2">
    <source>
        <dbReference type="ARBA" id="ARBA00022857"/>
    </source>
</evidence>
<keyword evidence="2" id="KW-0521">NADP</keyword>
<keyword evidence="6" id="KW-1133">Transmembrane helix</keyword>
<evidence type="ECO:0000256" key="5">
    <source>
        <dbReference type="SAM" id="MobiDB-lite"/>
    </source>
</evidence>
<dbReference type="Pfam" id="PF00106">
    <property type="entry name" value="adh_short"/>
    <property type="match status" value="1"/>
</dbReference>
<organism evidence="7 8">
    <name type="scientific">Scleropages formosus</name>
    <name type="common">Asian bonytongue</name>
    <name type="synonym">Osteoglossum formosum</name>
    <dbReference type="NCBI Taxonomy" id="113540"/>
    <lineage>
        <taxon>Eukaryota</taxon>
        <taxon>Metazoa</taxon>
        <taxon>Chordata</taxon>
        <taxon>Craniata</taxon>
        <taxon>Vertebrata</taxon>
        <taxon>Euteleostomi</taxon>
        <taxon>Actinopterygii</taxon>
        <taxon>Neopterygii</taxon>
        <taxon>Teleostei</taxon>
        <taxon>Osteoglossocephala</taxon>
        <taxon>Osteoglossomorpha</taxon>
        <taxon>Osteoglossiformes</taxon>
        <taxon>Osteoglossidae</taxon>
        <taxon>Scleropages</taxon>
    </lineage>
</organism>
<dbReference type="AlphaFoldDB" id="A0A0P7UMZ4"/>
<dbReference type="InterPro" id="IPR020904">
    <property type="entry name" value="Sc_DH/Rdtase_CS"/>
</dbReference>
<feature type="region of interest" description="Disordered" evidence="5">
    <location>
        <begin position="371"/>
        <end position="394"/>
    </location>
</feature>
<keyword evidence="3" id="KW-0752">Steroid biosynthesis</keyword>
<dbReference type="FunFam" id="3.40.50.720:FF:000137">
    <property type="entry name" value="Hydroxysteroid (17-beta) dehydrogenase 3"/>
    <property type="match status" value="1"/>
</dbReference>
<evidence type="ECO:0000256" key="3">
    <source>
        <dbReference type="ARBA" id="ARBA00022955"/>
    </source>
</evidence>
<dbReference type="PROSITE" id="PS00061">
    <property type="entry name" value="ADH_SHORT"/>
    <property type="match status" value="1"/>
</dbReference>
<keyword evidence="6" id="KW-0472">Membrane</keyword>
<feature type="non-terminal residue" evidence="7">
    <location>
        <position position="1"/>
    </location>
</feature>
<dbReference type="PANTHER" id="PTHR43899">
    <property type="entry name" value="RH59310P"/>
    <property type="match status" value="1"/>
</dbReference>
<evidence type="ECO:0000256" key="1">
    <source>
        <dbReference type="ARBA" id="ARBA00004240"/>
    </source>
</evidence>
<dbReference type="STRING" id="113540.ENSSFOP00015009845"/>
<evidence type="ECO:0000256" key="6">
    <source>
        <dbReference type="SAM" id="Phobius"/>
    </source>
</evidence>
<evidence type="ECO:0000313" key="8">
    <source>
        <dbReference type="Proteomes" id="UP000034805"/>
    </source>
</evidence>